<dbReference type="OMA" id="ICKLRIP"/>
<name>A0A803LJ42_CHEQI</name>
<dbReference type="EnsemblPlants" id="AUR62013989-RA">
    <property type="protein sequence ID" value="AUR62013989-RA:cds"/>
    <property type="gene ID" value="AUR62013989"/>
</dbReference>
<dbReference type="AlphaFoldDB" id="A0A803LJ42"/>
<accession>A0A803LJ42</accession>
<organism evidence="1 2">
    <name type="scientific">Chenopodium quinoa</name>
    <name type="common">Quinoa</name>
    <dbReference type="NCBI Taxonomy" id="63459"/>
    <lineage>
        <taxon>Eukaryota</taxon>
        <taxon>Viridiplantae</taxon>
        <taxon>Streptophyta</taxon>
        <taxon>Embryophyta</taxon>
        <taxon>Tracheophyta</taxon>
        <taxon>Spermatophyta</taxon>
        <taxon>Magnoliopsida</taxon>
        <taxon>eudicotyledons</taxon>
        <taxon>Gunneridae</taxon>
        <taxon>Pentapetalae</taxon>
        <taxon>Caryophyllales</taxon>
        <taxon>Chenopodiaceae</taxon>
        <taxon>Chenopodioideae</taxon>
        <taxon>Atripliceae</taxon>
        <taxon>Chenopodium</taxon>
    </lineage>
</organism>
<reference evidence="1" key="1">
    <citation type="journal article" date="2017" name="Nature">
        <title>The genome of Chenopodium quinoa.</title>
        <authorList>
            <person name="Jarvis D.E."/>
            <person name="Ho Y.S."/>
            <person name="Lightfoot D.J."/>
            <person name="Schmoeckel S.M."/>
            <person name="Li B."/>
            <person name="Borm T.J.A."/>
            <person name="Ohyanagi H."/>
            <person name="Mineta K."/>
            <person name="Michell C.T."/>
            <person name="Saber N."/>
            <person name="Kharbatia N.M."/>
            <person name="Rupper R.R."/>
            <person name="Sharp A.R."/>
            <person name="Dally N."/>
            <person name="Boughton B.A."/>
            <person name="Woo Y.H."/>
            <person name="Gao G."/>
            <person name="Schijlen E.G.W.M."/>
            <person name="Guo X."/>
            <person name="Momin A.A."/>
            <person name="Negrao S."/>
            <person name="Al-Babili S."/>
            <person name="Gehring C."/>
            <person name="Roessner U."/>
            <person name="Jung C."/>
            <person name="Murphy K."/>
            <person name="Arold S.T."/>
            <person name="Gojobori T."/>
            <person name="van der Linden C.G."/>
            <person name="van Loo E.N."/>
            <person name="Jellen E.N."/>
            <person name="Maughan P.J."/>
            <person name="Tester M."/>
        </authorList>
    </citation>
    <scope>NUCLEOTIDE SEQUENCE [LARGE SCALE GENOMIC DNA]</scope>
    <source>
        <strain evidence="1">cv. PI 614886</strain>
    </source>
</reference>
<evidence type="ECO:0000313" key="1">
    <source>
        <dbReference type="EnsemblPlants" id="AUR62013989-RA:cds"/>
    </source>
</evidence>
<evidence type="ECO:0000313" key="2">
    <source>
        <dbReference type="Proteomes" id="UP000596660"/>
    </source>
</evidence>
<keyword evidence="2" id="KW-1185">Reference proteome</keyword>
<proteinExistence type="predicted"/>
<dbReference type="Proteomes" id="UP000596660">
    <property type="component" value="Unplaced"/>
</dbReference>
<dbReference type="Gramene" id="AUR62013989-RA">
    <property type="protein sequence ID" value="AUR62013989-RA:cds"/>
    <property type="gene ID" value="AUR62013989"/>
</dbReference>
<sequence length="175" mass="20166">MYYSKKEWGMGFRNMNLFNAALLAKQGWHILTYTDSLMTKVLKGKYFPNANFLDAKVSPAARYTWKSICSAREVLRKGVRRMIGVSESVDIYRGPWVPTLLEFRVRSVNREDRQGPNMVKELLTDGCWGLEVLQNLSSRDEVEAITKIPVLMFNSGDFLSWNYGKNGDFFSQKCL</sequence>
<protein>
    <submittedName>
        <fullName evidence="1">Uncharacterized protein</fullName>
    </submittedName>
</protein>
<reference evidence="1" key="2">
    <citation type="submission" date="2021-03" db="UniProtKB">
        <authorList>
            <consortium name="EnsemblPlants"/>
        </authorList>
    </citation>
    <scope>IDENTIFICATION</scope>
</reference>